<feature type="region of interest" description="Disordered" evidence="21">
    <location>
        <begin position="176"/>
        <end position="198"/>
    </location>
</feature>
<dbReference type="Pfam" id="PF21686">
    <property type="entry name" value="LigD_Prim-Pol"/>
    <property type="match status" value="1"/>
</dbReference>
<evidence type="ECO:0000256" key="6">
    <source>
        <dbReference type="ARBA" id="ARBA00022722"/>
    </source>
</evidence>
<reference evidence="24" key="1">
    <citation type="journal article" date="2019" name="Int. J. Syst. Evol. Microbiol.">
        <title>The Global Catalogue of Microorganisms (GCM) 10K type strain sequencing project: providing services to taxonomists for standard genome sequencing and annotation.</title>
        <authorList>
            <consortium name="The Broad Institute Genomics Platform"/>
            <consortium name="The Broad Institute Genome Sequencing Center for Infectious Disease"/>
            <person name="Wu L."/>
            <person name="Ma J."/>
        </authorList>
    </citation>
    <scope>NUCLEOTIDE SEQUENCE [LARGE SCALE GENOMIC DNA]</scope>
    <source>
        <strain evidence="24">CGMCC 1.13587</strain>
    </source>
</reference>
<sequence>MNSLQDYRRKRDFSRTREPAADDVPAGDRRAIFVVQLHHASRRHFDFRLQVGDVLKSWAVPKGPSYDPQVKRLAVEVEDHPVSYADFEGDIEHGYSKGHVDRFDRGVWTTQGDAEAQLRKGHLSFELFGKRLKGGWRLVRSSRRERQPAWFLIKAKDAFAGDVEADDLLDAKMTRSTREAAKTPAARAAVKQSTARKKTVPRMRKLPRLHLARAAAALSGAQPAVPSSKFFKPELARLRESPPEGAQWLHEVKWDGYRILAAIADGEVKLWSRNALPWNDKLPDVVQSLESLGLHSARFDGEVVALDARGHSDFNGLQQTLSGEAQLPLVYMLFDLPYLEGSDLSRVGLLERKQLLQKLLAHAPKHLGFSTHAIGDGKAIFRMATDQGLEGIVSKRIDAAYHPGRGDDWLKIKRLESDEFAVVGYTPPKGSRSGFGSLLLARPDPHVKSGWIYVGRVGTGFSNEQLRQLSEAIADKGSTQPTVKLAAIDPLLRGARWVRPAAVAEVYYRGIGNKNLLRQPSLKTMRTDKTPADLADSDRAGGKPKPATKAPIAGRKPSASKPSSRGSAGIEITHPDRVVFPDDGYTKQDVADYYASIMKWFLPGVVHRPTSVIRCPEGTAKACFFQKHMIQGLKHVGSAELKEESGALATYIYPLDADSVIELVQFGVLEFHPWGSTIAQPDLADRVVFDLDPGDDVAWPRVVAAARLMRKLLAQLGLESFLRTTGGKGLHVVVPLNPGCAWPQVKDFAQAFAATVAQAHPLEFIATATKAQRGGKIYLDYLRNSRGATSVASYSLRARSGAPVAMPLRWSELGKLRSGRDFDIRSAPKRMARLRSDPWVGIDDVRQDLNNMTRKLR</sequence>
<dbReference type="Proteomes" id="UP001596111">
    <property type="component" value="Unassembled WGS sequence"/>
</dbReference>
<dbReference type="NCBIfam" id="TIGR02777">
    <property type="entry name" value="LigD_PE_dom"/>
    <property type="match status" value="1"/>
</dbReference>
<dbReference type="Pfam" id="PF04679">
    <property type="entry name" value="DNA_ligase_A_C"/>
    <property type="match status" value="1"/>
</dbReference>
<dbReference type="Gene3D" id="2.40.50.140">
    <property type="entry name" value="Nucleic acid-binding proteins"/>
    <property type="match status" value="1"/>
</dbReference>
<dbReference type="PANTHER" id="PTHR42705">
    <property type="entry name" value="BIFUNCTIONAL NON-HOMOLOGOUS END JOINING PROTEIN LIGD"/>
    <property type="match status" value="1"/>
</dbReference>
<keyword evidence="8" id="KW-0547">Nucleotide-binding</keyword>
<keyword evidence="17" id="KW-0464">Manganese</keyword>
<evidence type="ECO:0000256" key="15">
    <source>
        <dbReference type="ARBA" id="ARBA00023172"/>
    </source>
</evidence>
<comment type="catalytic activity">
    <reaction evidence="20">
        <text>ATP + (deoxyribonucleotide)n-3'-hydroxyl + 5'-phospho-(deoxyribonucleotide)m = (deoxyribonucleotide)n+m + AMP + diphosphate.</text>
        <dbReference type="EC" id="6.5.1.1"/>
    </reaction>
</comment>
<protein>
    <recommendedName>
        <fullName evidence="2">DNA ligase (ATP)</fullName>
        <ecNumber evidence="2">6.5.1.1</ecNumber>
    </recommendedName>
    <alternativeName>
        <fullName evidence="19">NHEJ DNA polymerase</fullName>
    </alternativeName>
</protein>
<evidence type="ECO:0000256" key="7">
    <source>
        <dbReference type="ARBA" id="ARBA00022723"/>
    </source>
</evidence>
<dbReference type="RefSeq" id="WP_377326217.1">
    <property type="nucleotide sequence ID" value="NZ_JBHSNG010000006.1"/>
</dbReference>
<comment type="cofactor">
    <cofactor evidence="1">
        <name>Mn(2+)</name>
        <dbReference type="ChEBI" id="CHEBI:29035"/>
    </cofactor>
</comment>
<comment type="caution">
    <text evidence="23">The sequence shown here is derived from an EMBL/GenBank/DDBJ whole genome shotgun (WGS) entry which is preliminary data.</text>
</comment>
<evidence type="ECO:0000256" key="2">
    <source>
        <dbReference type="ARBA" id="ARBA00012727"/>
    </source>
</evidence>
<keyword evidence="15" id="KW-0233">DNA recombination</keyword>
<feature type="compositionally biased region" description="Basic and acidic residues" evidence="21">
    <location>
        <begin position="525"/>
        <end position="541"/>
    </location>
</feature>
<dbReference type="NCBIfam" id="TIGR02779">
    <property type="entry name" value="NHEJ_ligase_lig"/>
    <property type="match status" value="1"/>
</dbReference>
<dbReference type="SUPFAM" id="SSF56091">
    <property type="entry name" value="DNA ligase/mRNA capping enzyme, catalytic domain"/>
    <property type="match status" value="1"/>
</dbReference>
<dbReference type="InterPro" id="IPR052171">
    <property type="entry name" value="NHEJ_LigD"/>
</dbReference>
<dbReference type="InterPro" id="IPR012340">
    <property type="entry name" value="NA-bd_OB-fold"/>
</dbReference>
<feature type="region of interest" description="Disordered" evidence="21">
    <location>
        <begin position="1"/>
        <end position="23"/>
    </location>
</feature>
<keyword evidence="14" id="KW-0238">DNA-binding</keyword>
<dbReference type="InterPro" id="IPR014144">
    <property type="entry name" value="LigD_PE_domain"/>
</dbReference>
<proteinExistence type="predicted"/>
<dbReference type="CDD" id="cd04862">
    <property type="entry name" value="PaeLigD_Pol_like"/>
    <property type="match status" value="1"/>
</dbReference>
<keyword evidence="16" id="KW-0234">DNA repair</keyword>
<dbReference type="SUPFAM" id="SSF50249">
    <property type="entry name" value="Nucleic acid-binding proteins"/>
    <property type="match status" value="1"/>
</dbReference>
<evidence type="ECO:0000256" key="20">
    <source>
        <dbReference type="ARBA" id="ARBA00034003"/>
    </source>
</evidence>
<dbReference type="EMBL" id="JBHSNG010000006">
    <property type="protein sequence ID" value="MFC5581106.1"/>
    <property type="molecule type" value="Genomic_DNA"/>
</dbReference>
<keyword evidence="12" id="KW-0067">ATP-binding</keyword>
<keyword evidence="10" id="KW-0378">Hydrolase</keyword>
<feature type="domain" description="ATP-dependent DNA ligase family profile" evidence="22">
    <location>
        <begin position="322"/>
        <end position="414"/>
    </location>
</feature>
<keyword evidence="4" id="KW-0808">Transferase</keyword>
<dbReference type="PANTHER" id="PTHR42705:SF2">
    <property type="entry name" value="BIFUNCTIONAL NON-HOMOLOGOUS END JOINING PROTEIN LIGD"/>
    <property type="match status" value="1"/>
</dbReference>
<evidence type="ECO:0000259" key="22">
    <source>
        <dbReference type="PROSITE" id="PS50160"/>
    </source>
</evidence>
<evidence type="ECO:0000256" key="1">
    <source>
        <dbReference type="ARBA" id="ARBA00001936"/>
    </source>
</evidence>
<evidence type="ECO:0000313" key="24">
    <source>
        <dbReference type="Proteomes" id="UP001596111"/>
    </source>
</evidence>
<dbReference type="InterPro" id="IPR012310">
    <property type="entry name" value="DNA_ligase_ATP-dep_cent"/>
</dbReference>
<evidence type="ECO:0000256" key="14">
    <source>
        <dbReference type="ARBA" id="ARBA00023125"/>
    </source>
</evidence>
<dbReference type="GO" id="GO:0003910">
    <property type="term" value="F:DNA ligase (ATP) activity"/>
    <property type="evidence" value="ECO:0007669"/>
    <property type="project" value="UniProtKB-EC"/>
</dbReference>
<evidence type="ECO:0000256" key="12">
    <source>
        <dbReference type="ARBA" id="ARBA00022840"/>
    </source>
</evidence>
<keyword evidence="9" id="KW-0227">DNA damage</keyword>
<dbReference type="NCBIfam" id="TIGR02776">
    <property type="entry name" value="NHEJ_ligase_prk"/>
    <property type="match status" value="1"/>
</dbReference>
<evidence type="ECO:0000256" key="4">
    <source>
        <dbReference type="ARBA" id="ARBA00022679"/>
    </source>
</evidence>
<dbReference type="Gene3D" id="3.30.1490.70">
    <property type="match status" value="1"/>
</dbReference>
<keyword evidence="18" id="KW-0511">Multifunctional enzyme</keyword>
<dbReference type="InterPro" id="IPR033651">
    <property type="entry name" value="PaeLigD_Pol-like"/>
</dbReference>
<feature type="region of interest" description="Disordered" evidence="21">
    <location>
        <begin position="519"/>
        <end position="573"/>
    </location>
</feature>
<evidence type="ECO:0000256" key="5">
    <source>
        <dbReference type="ARBA" id="ARBA00022695"/>
    </source>
</evidence>
<evidence type="ECO:0000256" key="10">
    <source>
        <dbReference type="ARBA" id="ARBA00022801"/>
    </source>
</evidence>
<evidence type="ECO:0000256" key="3">
    <source>
        <dbReference type="ARBA" id="ARBA00022598"/>
    </source>
</evidence>
<organism evidence="23 24">
    <name type="scientific">Rhodanobacter terrae</name>
    <dbReference type="NCBI Taxonomy" id="418647"/>
    <lineage>
        <taxon>Bacteria</taxon>
        <taxon>Pseudomonadati</taxon>
        <taxon>Pseudomonadota</taxon>
        <taxon>Gammaproteobacteria</taxon>
        <taxon>Lysobacterales</taxon>
        <taxon>Rhodanobacteraceae</taxon>
        <taxon>Rhodanobacter</taxon>
    </lineage>
</organism>
<evidence type="ECO:0000256" key="17">
    <source>
        <dbReference type="ARBA" id="ARBA00023211"/>
    </source>
</evidence>
<dbReference type="CDD" id="cd07971">
    <property type="entry name" value="OBF_DNA_ligase_LigD"/>
    <property type="match status" value="1"/>
</dbReference>
<keyword evidence="13" id="KW-0239">DNA-directed DNA polymerase</keyword>
<dbReference type="Pfam" id="PF13298">
    <property type="entry name" value="LigD_N"/>
    <property type="match status" value="1"/>
</dbReference>
<dbReference type="InterPro" id="IPR012309">
    <property type="entry name" value="DNA_ligase_ATP-dep_C"/>
</dbReference>
<dbReference type="InterPro" id="IPR014146">
    <property type="entry name" value="LigD_ligase_dom"/>
</dbReference>
<evidence type="ECO:0000256" key="13">
    <source>
        <dbReference type="ARBA" id="ARBA00022932"/>
    </source>
</evidence>
<dbReference type="InterPro" id="IPR014143">
    <property type="entry name" value="NHEJ_ligase_prk"/>
</dbReference>
<dbReference type="EC" id="6.5.1.1" evidence="2"/>
<keyword evidence="3 23" id="KW-0436">Ligase</keyword>
<evidence type="ECO:0000256" key="16">
    <source>
        <dbReference type="ARBA" id="ARBA00023204"/>
    </source>
</evidence>
<dbReference type="Gene3D" id="3.30.470.30">
    <property type="entry name" value="DNA ligase/mRNA capping enzyme"/>
    <property type="match status" value="1"/>
</dbReference>
<evidence type="ECO:0000256" key="21">
    <source>
        <dbReference type="SAM" id="MobiDB-lite"/>
    </source>
</evidence>
<name>A0ABW0SXN0_9GAMM</name>
<keyword evidence="11" id="KW-0269">Exonuclease</keyword>
<evidence type="ECO:0000256" key="19">
    <source>
        <dbReference type="ARBA" id="ARBA00029943"/>
    </source>
</evidence>
<dbReference type="Pfam" id="PF01068">
    <property type="entry name" value="DNA_ligase_A_M"/>
    <property type="match status" value="1"/>
</dbReference>
<evidence type="ECO:0000313" key="23">
    <source>
        <dbReference type="EMBL" id="MFC5581106.1"/>
    </source>
</evidence>
<accession>A0ABW0SXN0</accession>
<dbReference type="NCBIfam" id="TIGR02778">
    <property type="entry name" value="ligD_pol"/>
    <property type="match status" value="1"/>
</dbReference>
<gene>
    <name evidence="23" type="primary">ligD</name>
    <name evidence="23" type="ORF">ACFPPB_08290</name>
</gene>
<evidence type="ECO:0000256" key="9">
    <source>
        <dbReference type="ARBA" id="ARBA00022763"/>
    </source>
</evidence>
<evidence type="ECO:0000256" key="18">
    <source>
        <dbReference type="ARBA" id="ARBA00023268"/>
    </source>
</evidence>
<evidence type="ECO:0000256" key="8">
    <source>
        <dbReference type="ARBA" id="ARBA00022741"/>
    </source>
</evidence>
<keyword evidence="24" id="KW-1185">Reference proteome</keyword>
<keyword evidence="6" id="KW-0540">Nuclease</keyword>
<keyword evidence="7" id="KW-0479">Metal-binding</keyword>
<dbReference type="InterPro" id="IPR014145">
    <property type="entry name" value="LigD_pol_dom"/>
</dbReference>
<dbReference type="PROSITE" id="PS50160">
    <property type="entry name" value="DNA_LIGASE_A3"/>
    <property type="match status" value="1"/>
</dbReference>
<dbReference type="CDD" id="cd07906">
    <property type="entry name" value="Adenylation_DNA_ligase_LigD_LigC"/>
    <property type="match status" value="1"/>
</dbReference>
<evidence type="ECO:0000256" key="11">
    <source>
        <dbReference type="ARBA" id="ARBA00022839"/>
    </source>
</evidence>
<dbReference type="Gene3D" id="3.90.920.10">
    <property type="entry name" value="DNA primase, PRIM domain"/>
    <property type="match status" value="1"/>
</dbReference>
<keyword evidence="5" id="KW-0548">Nucleotidyltransferase</keyword>